<keyword evidence="6" id="KW-0175">Coiled coil</keyword>
<evidence type="ECO:0000256" key="3">
    <source>
        <dbReference type="ARBA" id="ARBA00022525"/>
    </source>
</evidence>
<dbReference type="Gene3D" id="2.60.120.10">
    <property type="entry name" value="Jelly Rolls"/>
    <property type="match status" value="1"/>
</dbReference>
<sequence>MVHTKAIVAALTAVPAVVCALPFDQRPNHGAVEQHNNHHDQHARQSAAHEFTVALHQLINAFGDKLRGLFGNESGAQSFEPDPYMSGYPEPLSAPLTATYSYSDYTNSLTDSFTSTETYTDYITDGYTDYYTDSFTDSYSDYTTATASPSTGSFTVPTGTASFSVPGLPLPSYTGSYTDSGSFDSQTSFVTVPMTITVSGNLPPPPTPTAGEQSLTYYPSYQSTTEYLPYSTVTWTIGDTEGPQASSETFTPESYAGQSSSTGLLPTLTPSTTNPTPTQTDTWSDWYTPGSGEPTAEISSWWTVGTPLYFTPTPTLPLATFSLEPTNSEYGQWSSYPYYTPEPTYATPTYSDYWPVPTISDNWPDQSFSNYWTDSYTHFPQESSPYSIPAMPYPTVTEPVRIPPPLEPRPSSPAPSRPDLSRYDLLRMLKEAPTQKARLDILLRFGGNDSFVFDFDFPPTESLLESDSGSLVTAFGEDWPAVFGTGLSMSMFTLGPCSLVPPHAHPRGEEAIFLTNGTILSQFMSESGVPLVSNTLESHQSTVYPMGAVHYEYNPTCETVQFVSSYNSDDPGFSVTAPSFFSMDDQAVMGALGNPPLSGADINALRQYLPRGVISQVEECLVNCRIPLSSAQSLTDAYRTTLVKRGLVEDESEGDNSESGSEDCETVIESSASATEGFTTLTERGAISSHGSGSDCELSTLSNDYTTTEEPCETTTHVYASTTTHSRYAFTSHHRVPKTTSAFEKSESTISSSHRHRVHGNHPTSIARQPFRNKALDDQGAGPHPQKVAANESVSSQKLDQTPQQPSSHPFVNLDSFSDMFNWSSREEEEDDDEEEEYPSYYGYERDRNDEYPYSFSDWDDREREREYDIARERERELQEQRDRGYRDALMDLERQRKTDKERESSRYRYSDGPRRLNSTDRYSMGDYDGLRNSSDYRDRRVMEHDDYYDRDRERYYDRDRGDGYHDRDQYFDRSYDRDDRDYDHGRDYDRDRDYDRSYSHRDRNRAYDRYDRNRDYSDRYRQRYRDGGDRYRNDRGQSDGMHRDGGSRRDSGRGEFRNSTRSSLSPNRRVMRRPSRAHAAVGNEDEARLREAQRAARHYQMRQRARDRARRQHLAMQQADNSERQKFQDKIEYDKSLKEKPQMSINAVSHEPPQIESGKDRISRQREIMREQEAAVERERERQREIARAQHGMESNFERELAMERSHGAYGNPYGPYGNAYSPYGPYGSYGNSYNNPYGMGQPMAVRRRPPHYYDCFESWDYEYDDCDDYYYYYGGDDGCTHYYYDDGYGNRYYDQDPYEDMYYDYYADIYIDEDDEMSFEDEVNYGTVPRGGYGYGYQRQQRPPGYANRSPYGPGVYQRNRTMAGPPRPMNRASARRGPARGMPRRYQNGVYRGVQVAQAPAENELSDALLAADAQQDQNGRKLPVKSNNEARPLQRVPKPDEHVKPNGNLRNPQEVQ</sequence>
<feature type="signal peptide" evidence="8">
    <location>
        <begin position="1"/>
        <end position="20"/>
    </location>
</feature>
<feature type="region of interest" description="Disordered" evidence="7">
    <location>
        <begin position="242"/>
        <end position="285"/>
    </location>
</feature>
<feature type="compositionally biased region" description="Low complexity" evidence="7">
    <location>
        <begin position="259"/>
        <end position="282"/>
    </location>
</feature>
<feature type="region of interest" description="Disordered" evidence="7">
    <location>
        <begin position="958"/>
        <end position="1088"/>
    </location>
</feature>
<dbReference type="GO" id="GO:0030145">
    <property type="term" value="F:manganese ion binding"/>
    <property type="evidence" value="ECO:0007669"/>
    <property type="project" value="InterPro"/>
</dbReference>
<feature type="compositionally biased region" description="Polar residues" evidence="7">
    <location>
        <begin position="792"/>
        <end position="824"/>
    </location>
</feature>
<evidence type="ECO:0000256" key="1">
    <source>
        <dbReference type="ARBA" id="ARBA00004613"/>
    </source>
</evidence>
<feature type="compositionally biased region" description="Basic and acidic residues" evidence="7">
    <location>
        <begin position="875"/>
        <end position="919"/>
    </location>
</feature>
<dbReference type="InterPro" id="IPR001929">
    <property type="entry name" value="Germin"/>
</dbReference>
<feature type="domain" description="Cupin type-1" evidence="9">
    <location>
        <begin position="453"/>
        <end position="603"/>
    </location>
</feature>
<protein>
    <submittedName>
        <fullName evidence="10">ARAD1A06292p</fullName>
    </submittedName>
</protein>
<evidence type="ECO:0000313" key="10">
    <source>
        <dbReference type="EMBL" id="CDP33297.1"/>
    </source>
</evidence>
<feature type="compositionally biased region" description="Basic and acidic residues" evidence="7">
    <location>
        <begin position="958"/>
        <end position="1059"/>
    </location>
</feature>
<dbReference type="InterPro" id="IPR014710">
    <property type="entry name" value="RmlC-like_jellyroll"/>
</dbReference>
<evidence type="ECO:0000256" key="7">
    <source>
        <dbReference type="SAM" id="MobiDB-lite"/>
    </source>
</evidence>
<feature type="compositionally biased region" description="Polar residues" evidence="7">
    <location>
        <begin position="738"/>
        <end position="752"/>
    </location>
</feature>
<evidence type="ECO:0000256" key="8">
    <source>
        <dbReference type="SAM" id="SignalP"/>
    </source>
</evidence>
<evidence type="ECO:0000256" key="5">
    <source>
        <dbReference type="ARBA" id="ARBA00023211"/>
    </source>
</evidence>
<feature type="region of interest" description="Disordered" evidence="7">
    <location>
        <begin position="649"/>
        <end position="676"/>
    </location>
</feature>
<gene>
    <name evidence="10" type="ORF">GNLVRS02_ARAD1A06292g</name>
</gene>
<feature type="region of interest" description="Disordered" evidence="7">
    <location>
        <begin position="1336"/>
        <end position="1388"/>
    </location>
</feature>
<evidence type="ECO:0000256" key="2">
    <source>
        <dbReference type="ARBA" id="ARBA00007456"/>
    </source>
</evidence>
<dbReference type="PANTHER" id="PTHR31238">
    <property type="entry name" value="GERMIN-LIKE PROTEIN SUBFAMILY 3 MEMBER 3"/>
    <property type="match status" value="1"/>
</dbReference>
<keyword evidence="3" id="KW-0964">Secreted</keyword>
<dbReference type="Pfam" id="PF00190">
    <property type="entry name" value="Cupin_1"/>
    <property type="match status" value="1"/>
</dbReference>
<dbReference type="EMBL" id="HG937691">
    <property type="protein sequence ID" value="CDP33297.1"/>
    <property type="molecule type" value="Genomic_DNA"/>
</dbReference>
<accession>A0A060T333</accession>
<feature type="region of interest" description="Disordered" evidence="7">
    <location>
        <begin position="875"/>
        <end position="934"/>
    </location>
</feature>
<name>A0A060T333_BLAAD</name>
<feature type="compositionally biased region" description="Polar residues" evidence="7">
    <location>
        <begin position="242"/>
        <end position="258"/>
    </location>
</feature>
<evidence type="ECO:0000256" key="6">
    <source>
        <dbReference type="SAM" id="Coils"/>
    </source>
</evidence>
<dbReference type="InterPro" id="IPR011051">
    <property type="entry name" value="RmlC_Cupin_sf"/>
</dbReference>
<evidence type="ECO:0000256" key="4">
    <source>
        <dbReference type="ARBA" id="ARBA00022723"/>
    </source>
</evidence>
<feature type="region of interest" description="Disordered" evidence="7">
    <location>
        <begin position="1415"/>
        <end position="1460"/>
    </location>
</feature>
<organism evidence="10">
    <name type="scientific">Blastobotrys adeninivorans</name>
    <name type="common">Yeast</name>
    <name type="synonym">Arxula adeninivorans</name>
    <dbReference type="NCBI Taxonomy" id="409370"/>
    <lineage>
        <taxon>Eukaryota</taxon>
        <taxon>Fungi</taxon>
        <taxon>Dikarya</taxon>
        <taxon>Ascomycota</taxon>
        <taxon>Saccharomycotina</taxon>
        <taxon>Dipodascomycetes</taxon>
        <taxon>Dipodascales</taxon>
        <taxon>Trichomonascaceae</taxon>
        <taxon>Blastobotrys</taxon>
    </lineage>
</organism>
<feature type="compositionally biased region" description="Low complexity" evidence="7">
    <location>
        <begin position="1338"/>
        <end position="1348"/>
    </location>
</feature>
<dbReference type="PRINTS" id="PR00325">
    <property type="entry name" value="GERMIN"/>
</dbReference>
<reference evidence="10" key="2">
    <citation type="submission" date="2014-06" db="EMBL/GenBank/DDBJ databases">
        <title>The complete genome of Blastobotrys (Arxula) adeninivorans LS3 - a yeast of biotechnological interest.</title>
        <authorList>
            <person name="Kunze G."/>
            <person name="Gaillardin C."/>
            <person name="Czernicka M."/>
            <person name="Durrens P."/>
            <person name="Martin T."/>
            <person name="Boer E."/>
            <person name="Gabaldon T."/>
            <person name="Cruz J."/>
            <person name="Talla E."/>
            <person name="Marck C."/>
            <person name="Goffeau A."/>
            <person name="Barbe V."/>
            <person name="Baret P."/>
            <person name="Baronian K."/>
            <person name="Beier S."/>
            <person name="Bleykasten C."/>
            <person name="Bode R."/>
            <person name="Casaregola S."/>
            <person name="Despons L."/>
            <person name="Fairhead C."/>
            <person name="Giersberg M."/>
            <person name="Gierski P."/>
            <person name="Hahnel U."/>
            <person name="Hartmann A."/>
            <person name="Jankowska D."/>
            <person name="Jubin C."/>
            <person name="Jung P."/>
            <person name="Lafontaine I."/>
            <person name="Leh-Louis V."/>
            <person name="Lemaire M."/>
            <person name="Marcet-Houben M."/>
            <person name="Mascher M."/>
            <person name="Morel G."/>
            <person name="Richard G.-F."/>
            <person name="Riechen J."/>
            <person name="Sacerdot C."/>
            <person name="Sarkar A."/>
            <person name="Savel G."/>
            <person name="Schacherer J."/>
            <person name="Sherman D."/>
            <person name="Straub M.-L."/>
            <person name="Stein N."/>
            <person name="Thierry A."/>
            <person name="Trautwein-Schult A."/>
            <person name="Westhof E."/>
            <person name="Worch S."/>
            <person name="Dujon B."/>
            <person name="Souciet J.-L."/>
            <person name="Wincker P."/>
            <person name="Scholz U."/>
            <person name="Neuveglise N."/>
        </authorList>
    </citation>
    <scope>NUCLEOTIDE SEQUENCE</scope>
    <source>
        <strain evidence="10">LS3</strain>
    </source>
</reference>
<dbReference type="CDD" id="cd02241">
    <property type="entry name" value="cupin_OxOx"/>
    <property type="match status" value="1"/>
</dbReference>
<feature type="region of interest" description="Disordered" evidence="7">
    <location>
        <begin position="730"/>
        <end position="857"/>
    </location>
</feature>
<proteinExistence type="inferred from homology"/>
<keyword evidence="4" id="KW-0479">Metal-binding</keyword>
<dbReference type="GO" id="GO:0005576">
    <property type="term" value="C:extracellular region"/>
    <property type="evidence" value="ECO:0007669"/>
    <property type="project" value="UniProtKB-SubCell"/>
</dbReference>
<comment type="similarity">
    <text evidence="2">Belongs to the germin family.</text>
</comment>
<reference evidence="10" key="1">
    <citation type="submission" date="2014-02" db="EMBL/GenBank/DDBJ databases">
        <authorList>
            <person name="Genoscope - CEA"/>
        </authorList>
    </citation>
    <scope>NUCLEOTIDE SEQUENCE</scope>
    <source>
        <strain evidence="10">LS3</strain>
    </source>
</reference>
<dbReference type="InterPro" id="IPR006045">
    <property type="entry name" value="Cupin_1"/>
</dbReference>
<feature type="coiled-coil region" evidence="6">
    <location>
        <begin position="1160"/>
        <end position="1190"/>
    </location>
</feature>
<dbReference type="SUPFAM" id="SSF51182">
    <property type="entry name" value="RmlC-like cupins"/>
    <property type="match status" value="1"/>
</dbReference>
<keyword evidence="8" id="KW-0732">Signal</keyword>
<feature type="compositionally biased region" description="Acidic residues" evidence="7">
    <location>
        <begin position="827"/>
        <end position="838"/>
    </location>
</feature>
<dbReference type="SMART" id="SM00835">
    <property type="entry name" value="Cupin_1"/>
    <property type="match status" value="1"/>
</dbReference>
<feature type="chain" id="PRO_5001593000" evidence="8">
    <location>
        <begin position="21"/>
        <end position="1460"/>
    </location>
</feature>
<comment type="subcellular location">
    <subcellularLocation>
        <location evidence="1">Secreted</location>
    </subcellularLocation>
</comment>
<evidence type="ECO:0000259" key="9">
    <source>
        <dbReference type="SMART" id="SM00835"/>
    </source>
</evidence>
<feature type="compositionally biased region" description="Acidic residues" evidence="7">
    <location>
        <begin position="649"/>
        <end position="666"/>
    </location>
</feature>
<keyword evidence="5" id="KW-0464">Manganese</keyword>